<organism evidence="1">
    <name type="scientific">Anopheles atroparvus</name>
    <name type="common">European mosquito</name>
    <dbReference type="NCBI Taxonomy" id="41427"/>
    <lineage>
        <taxon>Eukaryota</taxon>
        <taxon>Metazoa</taxon>
        <taxon>Ecdysozoa</taxon>
        <taxon>Arthropoda</taxon>
        <taxon>Hexapoda</taxon>
        <taxon>Insecta</taxon>
        <taxon>Pterygota</taxon>
        <taxon>Neoptera</taxon>
        <taxon>Endopterygota</taxon>
        <taxon>Diptera</taxon>
        <taxon>Nematocera</taxon>
        <taxon>Culicoidea</taxon>
        <taxon>Culicidae</taxon>
        <taxon>Anophelinae</taxon>
        <taxon>Anopheles</taxon>
    </lineage>
</organism>
<sequence length="355" mass="40056">MSTICELCAFDDRAGRHQQMHGRLNRPAYVLRGADGRVHLDQIHRRQPPRPVRFLHDVDALAKRQPSPDARARTGRLQHIQRVDVVAHVQAARPLRVDPLQRHAHHLPDAVLLHFPHAERVDAELLDDGALVRVDRPEPDVGEVLDGDDRLLPVHAGDVRPVVAQLLRQKRHRHAVDVARRGRRIGVEVRVRVHPDHRHVLAVVQVAVDGTDRNRVVASERDAQPIVVQHLRHLVRQVAAAAGHVLQLLHVAHLAPVEVERLVLDVAIVLDVQRRRYLLDVIDQTRLADGLRAETDALLPLALIERHADDSDALVVDLLRLHQRAVLAAGRRSSVARRQHSSIRPCKLAHNTRYS</sequence>
<proteinExistence type="predicted"/>
<evidence type="ECO:0000313" key="1">
    <source>
        <dbReference type="EnsemblMetazoa" id="AATE014224-PA.1"/>
    </source>
</evidence>
<dbReference type="EnsemblMetazoa" id="AATE014224-RA">
    <property type="protein sequence ID" value="AATE014224-PA.1"/>
    <property type="gene ID" value="AATE014224"/>
</dbReference>
<reference evidence="1" key="1">
    <citation type="submission" date="2022-08" db="UniProtKB">
        <authorList>
            <consortium name="EnsemblMetazoa"/>
        </authorList>
    </citation>
    <scope>IDENTIFICATION</scope>
    <source>
        <strain evidence="1">EBRO</strain>
    </source>
</reference>
<dbReference type="AlphaFoldDB" id="A0A182JA41"/>
<protein>
    <submittedName>
        <fullName evidence="1">Uncharacterized protein</fullName>
    </submittedName>
</protein>
<name>A0A182JA41_ANOAO</name>
<dbReference type="VEuPathDB" id="VectorBase:AATE014224"/>
<accession>A0A182JA41</accession>